<dbReference type="InterPro" id="IPR001962">
    <property type="entry name" value="Asn_synthase"/>
</dbReference>
<dbReference type="SUPFAM" id="SSF52402">
    <property type="entry name" value="Adenine nucleotide alpha hydrolases-like"/>
    <property type="match status" value="1"/>
</dbReference>
<sequence length="288" mass="30361">MGHGPTLNILTPGQIEAGAQRVRALMAGTGPLGVAYSGGIDSTVLLALAVRALGADDVVAILGISPSLAADERTAAHEVADVIGARVVEVHTHEGENPDYQRNDVDRCFFCKDELFNRISDEVVAEYGLVSVAYGENADDAKRPDRPGAQAATNHRVLRPLAEAGVDKAMVRAIARSLGLPNADKPAAPCLASRIPHHQEVTPGKLGQIETVEAGLRRLGFADSRVRHHGEIARLELLVEDIPRAAEPGLREQIQALVTGVGFTFAAVDLKGIQSGAFTMALVEGRGA</sequence>
<dbReference type="Pfam" id="PF00733">
    <property type="entry name" value="Asn_synthase"/>
    <property type="match status" value="1"/>
</dbReference>
<reference evidence="3 4" key="1">
    <citation type="submission" date="2019-11" db="EMBL/GenBank/DDBJ databases">
        <authorList>
            <person name="Criscuolo A."/>
        </authorList>
    </citation>
    <scope>NUCLEOTIDE SEQUENCE [LARGE SCALE GENOMIC DNA]</scope>
    <source>
        <strain evidence="3">CIP111667</strain>
    </source>
</reference>
<dbReference type="AlphaFoldDB" id="A0A7M4DLD5"/>
<feature type="active site" description="Nucleophile and sulfur donor" evidence="1">
    <location>
        <position position="190"/>
    </location>
</feature>
<comment type="caution">
    <text evidence="3">The sequence shown here is derived from an EMBL/GenBank/DDBJ whole genome shotgun (WGS) entry which is preliminary data.</text>
</comment>
<dbReference type="InterPro" id="IPR052188">
    <property type="entry name" value="Ni-pincer_cofactor_biosynth"/>
</dbReference>
<dbReference type="InterPro" id="IPR005232">
    <property type="entry name" value="LarE"/>
</dbReference>
<accession>A0A7M4DLD5</accession>
<organism evidence="3 4">
    <name type="scientific">Occultella aeris</name>
    <dbReference type="NCBI Taxonomy" id="2761496"/>
    <lineage>
        <taxon>Bacteria</taxon>
        <taxon>Bacillati</taxon>
        <taxon>Actinomycetota</taxon>
        <taxon>Actinomycetes</taxon>
        <taxon>Micrococcales</taxon>
        <taxon>Ruaniaceae</taxon>
        <taxon>Occultella</taxon>
    </lineage>
</organism>
<dbReference type="GO" id="GO:0006529">
    <property type="term" value="P:asparagine biosynthetic process"/>
    <property type="evidence" value="ECO:0007669"/>
    <property type="project" value="InterPro"/>
</dbReference>
<evidence type="ECO:0000256" key="1">
    <source>
        <dbReference type="PIRSR" id="PIRSR006661-1"/>
    </source>
</evidence>
<dbReference type="PIRSF" id="PIRSF006661">
    <property type="entry name" value="PP-lp_UCP006661"/>
    <property type="match status" value="1"/>
</dbReference>
<dbReference type="Gene3D" id="3.40.50.620">
    <property type="entry name" value="HUPs"/>
    <property type="match status" value="1"/>
</dbReference>
<dbReference type="PANTHER" id="PTHR43169">
    <property type="entry name" value="EXSB FAMILY PROTEIN"/>
    <property type="match status" value="1"/>
</dbReference>
<dbReference type="GO" id="GO:0016783">
    <property type="term" value="F:sulfurtransferase activity"/>
    <property type="evidence" value="ECO:0007669"/>
    <property type="project" value="InterPro"/>
</dbReference>
<dbReference type="GO" id="GO:0004066">
    <property type="term" value="F:asparagine synthase (glutamine-hydrolyzing) activity"/>
    <property type="evidence" value="ECO:0007669"/>
    <property type="project" value="InterPro"/>
</dbReference>
<proteinExistence type="predicted"/>
<protein>
    <submittedName>
        <fullName evidence="3">NAD synthetase</fullName>
    </submittedName>
</protein>
<dbReference type="CDD" id="cd01990">
    <property type="entry name" value="LarE-like"/>
    <property type="match status" value="1"/>
</dbReference>
<feature type="domain" description="Asparagine synthetase" evidence="2">
    <location>
        <begin position="22"/>
        <end position="100"/>
    </location>
</feature>
<dbReference type="PANTHER" id="PTHR43169:SF2">
    <property type="entry name" value="NAD_GMP SYNTHASE DOMAIN-CONTAINING PROTEIN"/>
    <property type="match status" value="1"/>
</dbReference>
<evidence type="ECO:0000313" key="3">
    <source>
        <dbReference type="EMBL" id="VZO38071.1"/>
    </source>
</evidence>
<dbReference type="RefSeq" id="WP_156741670.1">
    <property type="nucleotide sequence ID" value="NZ_CACRYJ010000044.1"/>
</dbReference>
<evidence type="ECO:0000259" key="2">
    <source>
        <dbReference type="Pfam" id="PF00733"/>
    </source>
</evidence>
<keyword evidence="4" id="KW-1185">Reference proteome</keyword>
<evidence type="ECO:0000313" key="4">
    <source>
        <dbReference type="Proteomes" id="UP000419743"/>
    </source>
</evidence>
<name>A0A7M4DLD5_9MICO</name>
<dbReference type="Proteomes" id="UP000419743">
    <property type="component" value="Unassembled WGS sequence"/>
</dbReference>
<gene>
    <name evidence="3" type="ORF">HALOF300_02952</name>
</gene>
<dbReference type="EMBL" id="CACRYJ010000044">
    <property type="protein sequence ID" value="VZO38071.1"/>
    <property type="molecule type" value="Genomic_DNA"/>
</dbReference>
<dbReference type="InterPro" id="IPR014729">
    <property type="entry name" value="Rossmann-like_a/b/a_fold"/>
</dbReference>